<keyword evidence="3" id="KW-1185">Reference proteome</keyword>
<protein>
    <recommendedName>
        <fullName evidence="1">Nucleoside phosphorylase domain-containing protein</fullName>
    </recommendedName>
</protein>
<dbReference type="Pfam" id="PF01048">
    <property type="entry name" value="PNP_UDP_1"/>
    <property type="match status" value="1"/>
</dbReference>
<evidence type="ECO:0000313" key="2">
    <source>
        <dbReference type="EMBL" id="GAA0779146.1"/>
    </source>
</evidence>
<dbReference type="CDD" id="cd09008">
    <property type="entry name" value="MTAN"/>
    <property type="match status" value="1"/>
</dbReference>
<name>A0ABP3W7K6_CLOSU</name>
<sequence>MKTLFPNEDVFVSNEYLKRLAIKAYNRIELKECGYHIGRIITGETFVSDDKTRADLRTQYHAECIEMEGGAIAHICHTNKIPFILIRGICDNADQYATILYRQLDMIAAYGSAKFVIKLLEELTYNERDVLK</sequence>
<reference evidence="3" key="1">
    <citation type="journal article" date="2019" name="Int. J. Syst. Evol. Microbiol.">
        <title>The Global Catalogue of Microorganisms (GCM) 10K type strain sequencing project: providing services to taxonomists for standard genome sequencing and annotation.</title>
        <authorList>
            <consortium name="The Broad Institute Genomics Platform"/>
            <consortium name="The Broad Institute Genome Sequencing Center for Infectious Disease"/>
            <person name="Wu L."/>
            <person name="Ma J."/>
        </authorList>
    </citation>
    <scope>NUCLEOTIDE SEQUENCE [LARGE SCALE GENOMIC DNA]</scope>
    <source>
        <strain evidence="3">JCM 1417</strain>
    </source>
</reference>
<organism evidence="2 3">
    <name type="scientific">Clostridium subterminale</name>
    <dbReference type="NCBI Taxonomy" id="1550"/>
    <lineage>
        <taxon>Bacteria</taxon>
        <taxon>Bacillati</taxon>
        <taxon>Bacillota</taxon>
        <taxon>Clostridia</taxon>
        <taxon>Eubacteriales</taxon>
        <taxon>Clostridiaceae</taxon>
        <taxon>Clostridium</taxon>
    </lineage>
</organism>
<dbReference type="InterPro" id="IPR035994">
    <property type="entry name" value="Nucleoside_phosphorylase_sf"/>
</dbReference>
<evidence type="ECO:0000313" key="3">
    <source>
        <dbReference type="Proteomes" id="UP001501047"/>
    </source>
</evidence>
<dbReference type="Proteomes" id="UP001501047">
    <property type="component" value="Unassembled WGS sequence"/>
</dbReference>
<dbReference type="PANTHER" id="PTHR46832">
    <property type="entry name" value="5'-METHYLTHIOADENOSINE/S-ADENOSYLHOMOCYSTEINE NUCLEOSIDASE"/>
    <property type="match status" value="1"/>
</dbReference>
<dbReference type="EMBL" id="BAAACI010000011">
    <property type="protein sequence ID" value="GAA0779146.1"/>
    <property type="molecule type" value="Genomic_DNA"/>
</dbReference>
<dbReference type="Gene3D" id="3.40.50.1580">
    <property type="entry name" value="Nucleoside phosphorylase domain"/>
    <property type="match status" value="1"/>
</dbReference>
<proteinExistence type="predicted"/>
<feature type="domain" description="Nucleoside phosphorylase" evidence="1">
    <location>
        <begin position="13"/>
        <end position="95"/>
    </location>
</feature>
<evidence type="ECO:0000259" key="1">
    <source>
        <dbReference type="Pfam" id="PF01048"/>
    </source>
</evidence>
<dbReference type="PANTHER" id="PTHR46832:SF1">
    <property type="entry name" value="5'-METHYLTHIOADENOSINE_S-ADENOSYLHOMOCYSTEINE NUCLEOSIDASE"/>
    <property type="match status" value="1"/>
</dbReference>
<gene>
    <name evidence="2" type="ORF">GCM10008908_37220</name>
</gene>
<accession>A0ABP3W7K6</accession>
<comment type="caution">
    <text evidence="2">The sequence shown here is derived from an EMBL/GenBank/DDBJ whole genome shotgun (WGS) entry which is preliminary data.</text>
</comment>
<dbReference type="SUPFAM" id="SSF53167">
    <property type="entry name" value="Purine and uridine phosphorylases"/>
    <property type="match status" value="1"/>
</dbReference>
<dbReference type="InterPro" id="IPR000845">
    <property type="entry name" value="Nucleoside_phosphorylase_d"/>
</dbReference>
<dbReference type="RefSeq" id="WP_343828042.1">
    <property type="nucleotide sequence ID" value="NZ_BAAACI010000011.1"/>
</dbReference>